<protein>
    <recommendedName>
        <fullName evidence="4">DksA C4-type domain-containing protein</fullName>
    </recommendedName>
</protein>
<organism evidence="2 3">
    <name type="scientific">Rossellomorea oryzaecorticis</name>
    <dbReference type="NCBI Taxonomy" id="1396505"/>
    <lineage>
        <taxon>Bacteria</taxon>
        <taxon>Bacillati</taxon>
        <taxon>Bacillota</taxon>
        <taxon>Bacilli</taxon>
        <taxon>Bacillales</taxon>
        <taxon>Bacillaceae</taxon>
        <taxon>Rossellomorea</taxon>
    </lineage>
</organism>
<gene>
    <name evidence="2" type="ORF">AAEO50_08665</name>
</gene>
<keyword evidence="3" id="KW-1185">Reference proteome</keyword>
<dbReference type="RefSeq" id="WP_341982531.1">
    <property type="nucleotide sequence ID" value="NZ_JBBYAF010000013.1"/>
</dbReference>
<dbReference type="PROSITE" id="PS51128">
    <property type="entry name" value="ZF_DKSA_2"/>
    <property type="match status" value="1"/>
</dbReference>
<dbReference type="EMBL" id="JBBYAF010000013">
    <property type="protein sequence ID" value="MEL3972348.1"/>
    <property type="molecule type" value="Genomic_DNA"/>
</dbReference>
<evidence type="ECO:0008006" key="4">
    <source>
        <dbReference type="Google" id="ProtNLM"/>
    </source>
</evidence>
<feature type="zinc finger region" description="dksA C4-type" evidence="1">
    <location>
        <begin position="56"/>
        <end position="80"/>
    </location>
</feature>
<accession>A0ABU9KBS8</accession>
<name>A0ABU9KBS8_9BACI</name>
<evidence type="ECO:0000313" key="2">
    <source>
        <dbReference type="EMBL" id="MEL3972348.1"/>
    </source>
</evidence>
<dbReference type="Gene3D" id="1.20.120.910">
    <property type="entry name" value="DksA, coiled-coil domain"/>
    <property type="match status" value="1"/>
</dbReference>
<evidence type="ECO:0000256" key="1">
    <source>
        <dbReference type="PROSITE-ProRule" id="PRU00510"/>
    </source>
</evidence>
<evidence type="ECO:0000313" key="3">
    <source>
        <dbReference type="Proteomes" id="UP001389717"/>
    </source>
</evidence>
<reference evidence="2 3" key="1">
    <citation type="submission" date="2024-04" db="EMBL/GenBank/DDBJ databases">
        <title>Bacillus oryzaecorticis sp. nov., a moderately halophilic bacterium isolated from rice husks.</title>
        <authorList>
            <person name="Zhu H.-S."/>
        </authorList>
    </citation>
    <scope>NUCLEOTIDE SEQUENCE [LARGE SCALE GENOMIC DNA]</scope>
    <source>
        <strain evidence="2 3">ZC255</strain>
    </source>
</reference>
<proteinExistence type="predicted"/>
<comment type="caution">
    <text evidence="2">The sequence shown here is derived from an EMBL/GenBank/DDBJ whole genome shotgun (WGS) entry which is preliminary data.</text>
</comment>
<dbReference type="Proteomes" id="UP001389717">
    <property type="component" value="Unassembled WGS sequence"/>
</dbReference>
<sequence length="95" mass="11147">MTYDRYTSIIQELTASLKELEASQSQHPLIQQYINQEISDIKHALQLVEKNRFGLCEMSGEEIPFDLIKMNPTLTSLTEANDWRHYGKIHMDRYS</sequence>